<comment type="similarity">
    <text evidence="2">Belongs to the PilY1 family.</text>
</comment>
<evidence type="ECO:0000256" key="3">
    <source>
        <dbReference type="ARBA" id="ARBA00022558"/>
    </source>
</evidence>
<dbReference type="InterPro" id="IPR008707">
    <property type="entry name" value="B-propeller_PilY1"/>
</dbReference>
<evidence type="ECO:0000256" key="8">
    <source>
        <dbReference type="SAM" id="SignalP"/>
    </source>
</evidence>
<keyword evidence="3" id="KW-1029">Fimbrium biogenesis</keyword>
<evidence type="ECO:0000256" key="5">
    <source>
        <dbReference type="ARBA" id="ARBA00022837"/>
    </source>
</evidence>
<protein>
    <recommendedName>
        <fullName evidence="9">PilY1 beta-propeller domain-containing protein</fullName>
    </recommendedName>
</protein>
<feature type="chain" id="PRO_5015840399" description="PilY1 beta-propeller domain-containing protein" evidence="8">
    <location>
        <begin position="23"/>
        <end position="1421"/>
    </location>
</feature>
<evidence type="ECO:0000256" key="4">
    <source>
        <dbReference type="ARBA" id="ARBA00022723"/>
    </source>
</evidence>
<evidence type="ECO:0000256" key="7">
    <source>
        <dbReference type="SAM" id="MobiDB-lite"/>
    </source>
</evidence>
<feature type="compositionally biased region" description="Polar residues" evidence="7">
    <location>
        <begin position="614"/>
        <end position="627"/>
    </location>
</feature>
<dbReference type="GO" id="GO:0009289">
    <property type="term" value="C:pilus"/>
    <property type="evidence" value="ECO:0007669"/>
    <property type="project" value="UniProtKB-SubCell"/>
</dbReference>
<evidence type="ECO:0000256" key="2">
    <source>
        <dbReference type="ARBA" id="ARBA00008387"/>
    </source>
</evidence>
<evidence type="ECO:0000313" key="11">
    <source>
        <dbReference type="Proteomes" id="UP000249633"/>
    </source>
</evidence>
<dbReference type="InterPro" id="IPR018391">
    <property type="entry name" value="PQQ_b-propeller_rpt"/>
</dbReference>
<evidence type="ECO:0000313" key="10">
    <source>
        <dbReference type="EMBL" id="PZP35720.1"/>
    </source>
</evidence>
<keyword evidence="5" id="KW-0106">Calcium</keyword>
<dbReference type="Proteomes" id="UP000249633">
    <property type="component" value="Unassembled WGS sequence"/>
</dbReference>
<sequence>MLTVHRLLLLLLASALALPALATDVSQTPLIVSAPASVKANVLFVLDDSGSMGFDYLPDDVYTAQCRNGGATSTNSGTFGVNCCQNGAGSSACWTGNAPFGTARGHAPFLAAGFNGMAYDPTIVYAPPVKADGSYWPSQTSANTNGWRSVKNDAYNVQNTSSIDLTTQFPDTEWCTDSSYTDCLRNDNYVLPGSVGGKSYTTFHATVATGTGSVASGAPDNPTTSARSFGPHYYNIVPAEYCTAIDLRICQATQDAAHPYPAKVRWCKDDATARSSQPADYACQAVRNGSFNSGRFPTKFFSAGSNGTAATPAKLSFTISVANCTTGKNAKTVAVRSLSVGGTDLFGGSSTSSASDATTLASYIVSNITNGGSSYTATRSGSTITITAPVAAGNLTSSATLTATSSSSCTFSPTNAGAFSGYVAAVPPVYGSYPGRFERVEITSGATYSRPSARTDCASIASTQTAGSCTYAEEMTNFANWWTYYHTRMQAMKSSASLAFGAVGNNRRVGYLSINNNTRSDFLNLGVFENTQRSNWFTKLTAARPSSSTPLRTALSTAGRLYAGTFNGSSLNGSTVVDPMEYSCQKNATILSTDGYWNESATPVKPDGTAIGDQDSSLPRPQLDGRSTSNTLADVAAYYYYNDLRNGTSGQGSCTSGSSTGADVCGTDDPQNATQRMLTFTLGLGVSGYMQFSKDYLSGGSPDFNSVFNGDAANPAAGRCSWQSAGGACNWPNPVSNTLTAVDDLWHAAVNGGGTYFSATNPQTLNEGLTSALQTFDGVDAAASAATTSNPNVTAGDNANFIAYFKSSEWIGEVQNRPIDLSTGKAQTTPAWSAQSLLDANTSRSIYMFSSSAASKLAPFDWSNISGGTQARYFGKSWIMAATGSGNTGPGLSQFCSGPAYCLTSTAQDAAAGEALVNFLRGDRSNEGSLSTAAKYFRARTHVLGDIANSQPAYMKRSLWHYSDQGYASFNSTSRQGMVYVGANDGMLHAFNADTGQEVWAYVPTAVIPNLYRLADKQYASQHHYFVDASPFVQDIKIGSEWRTVLIGGLGAGGRAYFALDVTDPASPKALWEFTNDNLGLTYGRPEVGKLSNGQWVVVVPSGYNNVNPGDGKGRLFVLDAATGVALSTIGNDSSPGIVTTAGSTGTPAGLGHIRAWVNNADVDNTIDRVYGADTLGNVWRFDVNNNYGTAGYDAQRLATLRDASGNAQPVTSRPELGLADGQALIFVGTGRYLGDSDLSDANRQSVYGIRDLLNTTDHGNPRTTTAYPFVQQSLVAGTCPSGVNWCKASDVVRVSGGTQAIDLTVNGGWYVDLPQSRERVNTDPTLVLGTLIVVSNVVDNGNVCKVGGSSWVNYFDYKTGAGVSVSLGNVMSSSATVYGVNGQVYGEVVHSNASSSSIQPPINNQTRPTRRLSWRDLLQQ</sequence>
<keyword evidence="6" id="KW-0281">Fimbrium</keyword>
<dbReference type="Pfam" id="PF05567">
    <property type="entry name" value="T4P_PilY1"/>
    <property type="match status" value="1"/>
</dbReference>
<proteinExistence type="inferred from homology"/>
<comment type="subcellular location">
    <subcellularLocation>
        <location evidence="1">Fimbrium</location>
    </subcellularLocation>
</comment>
<organism evidence="10 11">
    <name type="scientific">Roseateles depolymerans</name>
    <dbReference type="NCBI Taxonomy" id="76731"/>
    <lineage>
        <taxon>Bacteria</taxon>
        <taxon>Pseudomonadati</taxon>
        <taxon>Pseudomonadota</taxon>
        <taxon>Betaproteobacteria</taxon>
        <taxon>Burkholderiales</taxon>
        <taxon>Sphaerotilaceae</taxon>
        <taxon>Roseateles</taxon>
    </lineage>
</organism>
<comment type="caution">
    <text evidence="10">The sequence shown here is derived from an EMBL/GenBank/DDBJ whole genome shotgun (WGS) entry which is preliminary data.</text>
</comment>
<reference evidence="10 11" key="1">
    <citation type="submission" date="2017-08" db="EMBL/GenBank/DDBJ databases">
        <title>Infants hospitalized years apart are colonized by the same room-sourced microbial strains.</title>
        <authorList>
            <person name="Brooks B."/>
            <person name="Olm M.R."/>
            <person name="Firek B.A."/>
            <person name="Baker R."/>
            <person name="Thomas B.C."/>
            <person name="Morowitz M.J."/>
            <person name="Banfield J.F."/>
        </authorList>
    </citation>
    <scope>NUCLEOTIDE SEQUENCE [LARGE SCALE GENOMIC DNA]</scope>
    <source>
        <strain evidence="10">S2_012_000_R2_81</strain>
    </source>
</reference>
<keyword evidence="4" id="KW-0479">Metal-binding</keyword>
<dbReference type="SUPFAM" id="SSF50998">
    <property type="entry name" value="Quinoprotein alcohol dehydrogenase-like"/>
    <property type="match status" value="1"/>
</dbReference>
<dbReference type="Gene3D" id="2.40.10.480">
    <property type="match status" value="1"/>
</dbReference>
<feature type="region of interest" description="Disordered" evidence="7">
    <location>
        <begin position="605"/>
        <end position="627"/>
    </location>
</feature>
<accession>A0A2W5E3V1</accession>
<feature type="domain" description="PilY1 beta-propeller" evidence="9">
    <location>
        <begin position="944"/>
        <end position="1255"/>
    </location>
</feature>
<dbReference type="GO" id="GO:0046872">
    <property type="term" value="F:metal ion binding"/>
    <property type="evidence" value="ECO:0007669"/>
    <property type="project" value="UniProtKB-KW"/>
</dbReference>
<evidence type="ECO:0000256" key="1">
    <source>
        <dbReference type="ARBA" id="ARBA00004561"/>
    </source>
</evidence>
<name>A0A2W5E3V1_9BURK</name>
<keyword evidence="8" id="KW-0732">Signal</keyword>
<feature type="signal peptide" evidence="8">
    <location>
        <begin position="1"/>
        <end position="22"/>
    </location>
</feature>
<dbReference type="EMBL" id="QFOD01000002">
    <property type="protein sequence ID" value="PZP35720.1"/>
    <property type="molecule type" value="Genomic_DNA"/>
</dbReference>
<evidence type="ECO:0000259" key="9">
    <source>
        <dbReference type="Pfam" id="PF05567"/>
    </source>
</evidence>
<evidence type="ECO:0000256" key="6">
    <source>
        <dbReference type="ARBA" id="ARBA00023263"/>
    </source>
</evidence>
<dbReference type="InterPro" id="IPR011047">
    <property type="entry name" value="Quinoprotein_ADH-like_sf"/>
</dbReference>
<gene>
    <name evidence="10" type="ORF">DI603_02830</name>
</gene>
<dbReference type="SMART" id="SM00564">
    <property type="entry name" value="PQQ"/>
    <property type="match status" value="2"/>
</dbReference>